<evidence type="ECO:0000256" key="1">
    <source>
        <dbReference type="PROSITE-ProRule" id="PRU00267"/>
    </source>
</evidence>
<feature type="compositionally biased region" description="Polar residues" evidence="2">
    <location>
        <begin position="1"/>
        <end position="16"/>
    </location>
</feature>
<feature type="compositionally biased region" description="Low complexity" evidence="2">
    <location>
        <begin position="535"/>
        <end position="545"/>
    </location>
</feature>
<dbReference type="AlphaFoldDB" id="A0A1E3HNR3"/>
<feature type="compositionally biased region" description="Pro residues" evidence="2">
    <location>
        <begin position="525"/>
        <end position="534"/>
    </location>
</feature>
<feature type="region of interest" description="Disordered" evidence="2">
    <location>
        <begin position="352"/>
        <end position="386"/>
    </location>
</feature>
<dbReference type="GO" id="GO:0003677">
    <property type="term" value="F:DNA binding"/>
    <property type="evidence" value="ECO:0007669"/>
    <property type="project" value="UniProtKB-UniRule"/>
</dbReference>
<dbReference type="Gene3D" id="1.10.30.10">
    <property type="entry name" value="High mobility group box domain"/>
    <property type="match status" value="1"/>
</dbReference>
<dbReference type="GO" id="GO:0005634">
    <property type="term" value="C:nucleus"/>
    <property type="evidence" value="ECO:0007669"/>
    <property type="project" value="UniProtKB-UniRule"/>
</dbReference>
<feature type="compositionally biased region" description="Polar residues" evidence="2">
    <location>
        <begin position="23"/>
        <end position="42"/>
    </location>
</feature>
<reference evidence="4 5" key="1">
    <citation type="submission" date="2016-06" db="EMBL/GenBank/DDBJ databases">
        <title>Evolution of pathogenesis and genome organization in the Tremellales.</title>
        <authorList>
            <person name="Cuomo C."/>
            <person name="Litvintseva A."/>
            <person name="Heitman J."/>
            <person name="Chen Y."/>
            <person name="Sun S."/>
            <person name="Springer D."/>
            <person name="Dromer F."/>
            <person name="Young S."/>
            <person name="Zeng Q."/>
            <person name="Chapman S."/>
            <person name="Gujja S."/>
            <person name="Saif S."/>
            <person name="Birren B."/>
        </authorList>
    </citation>
    <scope>NUCLEOTIDE SEQUENCE [LARGE SCALE GENOMIC DNA]</scope>
    <source>
        <strain evidence="4 5">CBS 6039</strain>
    </source>
</reference>
<comment type="caution">
    <text evidence="4">The sequence shown here is derived from an EMBL/GenBank/DDBJ whole genome shotgun (WGS) entry which is preliminary data.</text>
</comment>
<feature type="domain" description="HMG box" evidence="3">
    <location>
        <begin position="242"/>
        <end position="340"/>
    </location>
</feature>
<keyword evidence="1" id="KW-0539">Nucleus</keyword>
<dbReference type="RefSeq" id="XP_018993226.1">
    <property type="nucleotide sequence ID" value="XM_019139283.1"/>
</dbReference>
<dbReference type="Proteomes" id="UP000094065">
    <property type="component" value="Unassembled WGS sequence"/>
</dbReference>
<feature type="compositionally biased region" description="Polar residues" evidence="2">
    <location>
        <begin position="201"/>
        <end position="210"/>
    </location>
</feature>
<name>A0A1E3HNR3_9TREE</name>
<keyword evidence="5" id="KW-1185">Reference proteome</keyword>
<feature type="region of interest" description="Disordered" evidence="2">
    <location>
        <begin position="875"/>
        <end position="897"/>
    </location>
</feature>
<dbReference type="STRING" id="1295533.A0A1E3HNR3"/>
<evidence type="ECO:0000256" key="2">
    <source>
        <dbReference type="SAM" id="MobiDB-lite"/>
    </source>
</evidence>
<dbReference type="GeneID" id="30156388"/>
<dbReference type="InterPro" id="IPR036910">
    <property type="entry name" value="HMG_box_dom_sf"/>
</dbReference>
<dbReference type="PROSITE" id="PS50118">
    <property type="entry name" value="HMG_BOX_2"/>
    <property type="match status" value="1"/>
</dbReference>
<dbReference type="InterPro" id="IPR009071">
    <property type="entry name" value="HMG_box_dom"/>
</dbReference>
<feature type="compositionally biased region" description="Low complexity" evidence="2">
    <location>
        <begin position="164"/>
        <end position="186"/>
    </location>
</feature>
<feature type="region of interest" description="Disordered" evidence="2">
    <location>
        <begin position="1"/>
        <end position="241"/>
    </location>
</feature>
<proteinExistence type="predicted"/>
<sequence length="897" mass="97786">MSPKTSAPKRTSQTAQGFDPDTFLQSCASLMSERQTRASSHVSAPIPIPASEHTPPYSGGEESDRQPPAAPGKPKQHPRRYFPEPNQKNALHHIMAESKNSNSARELVSPSPEARSPEASGSALVPATSSAPAPSPKATPMRPSTSDSSPPSPPYTNMPPPHTYPSSYPQTPSSSQWTAHDPTLALLPPPLPIHGAPAAHSVTSPEYQSTDAEREHGSTTDDDGPSSGAGQNTKTEKEEVVIPRPPNAWIIYRSEILTRFKKGEKIPGYRKARDDLGLAPLPDSDNECKPCLVERYVESSANVLFISYLWKHETKENKSHYERQAALRKEEHALKYPNYKFKPVSRNLKIKAREDAKREKELEKRRKKEERQSEKSRSRESPQKCLGRFREGADAYSVIGARRYIGQTTRGHSRHSPMSPYDASGRYHPHNAQAGPGPSSAAGRYLVYGEPYPSSHEEVSPPSSYFGSSVESSSGYMMPQPEDVYRPFPLPPYAMPAMARPEGVEPPLAPAPGIAIAQEYMWHHAPPPPPPPAHSAPTPASASAPLGAVPEMLAPPMEPQSSSDSLAQLLSPRTMPRDEEEDAFQRALLSLDAESMDALQRPMAVLEMDEIPALDDAFFEGTDDIDALAAKWHELGPEGGDEFERTSGLVMDERNLDPMPAVFYEMLPPDNGFYPTLPELSGAFTDPATASFDVALPPEDPSLPQSAPAPETYGLVPQIQPDDSISFGSLFEQHPEYYRSDEYPAGPTLAGEMPMSPSDALAEATPRETTFAGAGHDTNRMPSFSHTLRTVSTTSPAPRLASLSDFPLTPNSLDHIGLPFVDRSTSFAGAQFMGMNYGSMGMGMGDDFGEDDWYGDEMRKDEMAARESVFVTRRDSEMSAVDARAGAGIPSPPPSQR</sequence>
<feature type="compositionally biased region" description="Pro residues" evidence="2">
    <location>
        <begin position="150"/>
        <end position="163"/>
    </location>
</feature>
<dbReference type="SMART" id="SM00398">
    <property type="entry name" value="HMG"/>
    <property type="match status" value="1"/>
</dbReference>
<dbReference type="CDD" id="cd01389">
    <property type="entry name" value="HMG-box_ROX1-like"/>
    <property type="match status" value="1"/>
</dbReference>
<feature type="compositionally biased region" description="Low complexity" evidence="2">
    <location>
        <begin position="109"/>
        <end position="149"/>
    </location>
</feature>
<dbReference type="EMBL" id="AWGJ01000007">
    <property type="protein sequence ID" value="ODN77990.1"/>
    <property type="molecule type" value="Genomic_DNA"/>
</dbReference>
<feature type="region of interest" description="Disordered" evidence="2">
    <location>
        <begin position="406"/>
        <end position="441"/>
    </location>
</feature>
<accession>A0A1E3HNR3</accession>
<evidence type="ECO:0000313" key="5">
    <source>
        <dbReference type="Proteomes" id="UP000094065"/>
    </source>
</evidence>
<dbReference type="OrthoDB" id="6247875at2759"/>
<evidence type="ECO:0000313" key="4">
    <source>
        <dbReference type="EMBL" id="ODN77990.1"/>
    </source>
</evidence>
<organism evidence="4 5">
    <name type="scientific">Cryptococcus amylolentus CBS 6039</name>
    <dbReference type="NCBI Taxonomy" id="1295533"/>
    <lineage>
        <taxon>Eukaryota</taxon>
        <taxon>Fungi</taxon>
        <taxon>Dikarya</taxon>
        <taxon>Basidiomycota</taxon>
        <taxon>Agaricomycotina</taxon>
        <taxon>Tremellomycetes</taxon>
        <taxon>Tremellales</taxon>
        <taxon>Cryptococcaceae</taxon>
        <taxon>Cryptococcus</taxon>
    </lineage>
</organism>
<feature type="DNA-binding region" description="HMG box" evidence="1">
    <location>
        <begin position="242"/>
        <end position="340"/>
    </location>
</feature>
<feature type="region of interest" description="Disordered" evidence="2">
    <location>
        <begin position="524"/>
        <end position="564"/>
    </location>
</feature>
<protein>
    <recommendedName>
        <fullName evidence="3">HMG box domain-containing protein</fullName>
    </recommendedName>
</protein>
<gene>
    <name evidence="4" type="ORF">L202_05079</name>
</gene>
<evidence type="ECO:0000259" key="3">
    <source>
        <dbReference type="PROSITE" id="PS50118"/>
    </source>
</evidence>
<keyword evidence="1" id="KW-0238">DNA-binding</keyword>
<dbReference type="SUPFAM" id="SSF47095">
    <property type="entry name" value="HMG-box"/>
    <property type="match status" value="1"/>
</dbReference>